<feature type="transmembrane region" description="Helical" evidence="1">
    <location>
        <begin position="119"/>
        <end position="143"/>
    </location>
</feature>
<keyword evidence="1" id="KW-0472">Membrane</keyword>
<keyword evidence="1" id="KW-0812">Transmembrane</keyword>
<dbReference type="OrthoDB" id="3234297at2759"/>
<dbReference type="AlphaFoldDB" id="A0A0C9UNJ6"/>
<feature type="transmembrane region" description="Helical" evidence="1">
    <location>
        <begin position="175"/>
        <end position="197"/>
    </location>
</feature>
<keyword evidence="3" id="KW-1185">Reference proteome</keyword>
<protein>
    <submittedName>
        <fullName evidence="2">Uncharacterized protein</fullName>
    </submittedName>
</protein>
<feature type="transmembrane region" description="Helical" evidence="1">
    <location>
        <begin position="263"/>
        <end position="283"/>
    </location>
</feature>
<dbReference type="Proteomes" id="UP000054279">
    <property type="component" value="Unassembled WGS sequence"/>
</dbReference>
<accession>A0A0C9UNJ6</accession>
<gene>
    <name evidence="2" type="ORF">M422DRAFT_30294</name>
</gene>
<feature type="transmembrane region" description="Helical" evidence="1">
    <location>
        <begin position="225"/>
        <end position="243"/>
    </location>
</feature>
<proteinExistence type="predicted"/>
<sequence>MVTFLNLTHSFNDYFGAYCLNPPAADGCPYGYCPNSDIAGLFVRLSTYITNFFVALLVFYHPNELQSSFWAQILNIYALLLASTAGSPLSIYIFIYAIRSLFREKHRMSATVGKGHRMTRYIVLLAMAIWLGLLICVILPASISVFDQEECKTGNYVVENFFFLPILIFKDQPRWAQVLMGLPVILTTIVWMIALVLRRDEIWQGDESKWKPHPKRAWRTIRDSYPFFQFWTVVLLPTAYWVATIELGVHFGANNDTIIQASFGQLLAIFVAISPVFSVLQMYPRFHNWFLCLTWVRFCRRHMGGRTVESLPISGSFVSLSSTLDDENMDEKPLFSAGNR</sequence>
<feature type="transmembrane region" description="Helical" evidence="1">
    <location>
        <begin position="73"/>
        <end position="98"/>
    </location>
</feature>
<name>A0A0C9UNJ6_SPHS4</name>
<feature type="transmembrane region" description="Helical" evidence="1">
    <location>
        <begin position="41"/>
        <end position="61"/>
    </location>
</feature>
<dbReference type="HOGENOM" id="CLU_054240_0_0_1"/>
<organism evidence="2 3">
    <name type="scientific">Sphaerobolus stellatus (strain SS14)</name>
    <dbReference type="NCBI Taxonomy" id="990650"/>
    <lineage>
        <taxon>Eukaryota</taxon>
        <taxon>Fungi</taxon>
        <taxon>Dikarya</taxon>
        <taxon>Basidiomycota</taxon>
        <taxon>Agaricomycotina</taxon>
        <taxon>Agaricomycetes</taxon>
        <taxon>Phallomycetidae</taxon>
        <taxon>Geastrales</taxon>
        <taxon>Sphaerobolaceae</taxon>
        <taxon>Sphaerobolus</taxon>
    </lineage>
</organism>
<dbReference type="EMBL" id="KN837116">
    <property type="protein sequence ID" value="KIJ44593.1"/>
    <property type="molecule type" value="Genomic_DNA"/>
</dbReference>
<evidence type="ECO:0000313" key="3">
    <source>
        <dbReference type="Proteomes" id="UP000054279"/>
    </source>
</evidence>
<keyword evidence="1" id="KW-1133">Transmembrane helix</keyword>
<evidence type="ECO:0000313" key="2">
    <source>
        <dbReference type="EMBL" id="KIJ44593.1"/>
    </source>
</evidence>
<evidence type="ECO:0000256" key="1">
    <source>
        <dbReference type="SAM" id="Phobius"/>
    </source>
</evidence>
<reference evidence="2 3" key="1">
    <citation type="submission" date="2014-06" db="EMBL/GenBank/DDBJ databases">
        <title>Evolutionary Origins and Diversification of the Mycorrhizal Mutualists.</title>
        <authorList>
            <consortium name="DOE Joint Genome Institute"/>
            <consortium name="Mycorrhizal Genomics Consortium"/>
            <person name="Kohler A."/>
            <person name="Kuo A."/>
            <person name="Nagy L.G."/>
            <person name="Floudas D."/>
            <person name="Copeland A."/>
            <person name="Barry K.W."/>
            <person name="Cichocki N."/>
            <person name="Veneault-Fourrey C."/>
            <person name="LaButti K."/>
            <person name="Lindquist E.A."/>
            <person name="Lipzen A."/>
            <person name="Lundell T."/>
            <person name="Morin E."/>
            <person name="Murat C."/>
            <person name="Riley R."/>
            <person name="Ohm R."/>
            <person name="Sun H."/>
            <person name="Tunlid A."/>
            <person name="Henrissat B."/>
            <person name="Grigoriev I.V."/>
            <person name="Hibbett D.S."/>
            <person name="Martin F."/>
        </authorList>
    </citation>
    <scope>NUCLEOTIDE SEQUENCE [LARGE SCALE GENOMIC DNA]</scope>
    <source>
        <strain evidence="2 3">SS14</strain>
    </source>
</reference>